<dbReference type="CDD" id="cd00060">
    <property type="entry name" value="FHA"/>
    <property type="match status" value="1"/>
</dbReference>
<dbReference type="SUPFAM" id="SSF49879">
    <property type="entry name" value="SMAD/FHA domain"/>
    <property type="match status" value="1"/>
</dbReference>
<keyword evidence="3" id="KW-1185">Reference proteome</keyword>
<protein>
    <submittedName>
        <fullName evidence="2">Uncharacterized conserved protein, contains FHA domain</fullName>
    </submittedName>
</protein>
<organism evidence="2 3">
    <name type="scientific">[Actinobacillus] rossii</name>
    <dbReference type="NCBI Taxonomy" id="123820"/>
    <lineage>
        <taxon>Bacteria</taxon>
        <taxon>Pseudomonadati</taxon>
        <taxon>Pseudomonadota</taxon>
        <taxon>Gammaproteobacteria</taxon>
        <taxon>Pasteurellales</taxon>
        <taxon>Pasteurellaceae</taxon>
    </lineage>
</organism>
<dbReference type="InterPro" id="IPR008984">
    <property type="entry name" value="SMAD_FHA_dom_sf"/>
</dbReference>
<dbReference type="OrthoDB" id="273564at2"/>
<dbReference type="NCBIfam" id="TIGR03354">
    <property type="entry name" value="VI_FHA"/>
    <property type="match status" value="1"/>
</dbReference>
<name>A0A380U3N7_9PAST</name>
<proteinExistence type="predicted"/>
<evidence type="ECO:0000313" key="2">
    <source>
        <dbReference type="EMBL" id="SUT95185.1"/>
    </source>
</evidence>
<dbReference type="InterPro" id="IPR017735">
    <property type="entry name" value="T6SS_FHA"/>
</dbReference>
<accession>A0A380U3N7</accession>
<dbReference type="InterPro" id="IPR046883">
    <property type="entry name" value="T6SS_FHA_C"/>
</dbReference>
<evidence type="ECO:0000259" key="1">
    <source>
        <dbReference type="Pfam" id="PF20232"/>
    </source>
</evidence>
<sequence length="416" mass="47319">MSDNNHMLVFQVTNTEYVDSGCEAYFVFDKNGGTIGAGENNHWVIQDNLNTLPQDIARIEWRDKQYCILILGQATVFINHSPITPKSGFIRLGKGDLLKFGKIDIKVHIGDSSALNLMALSSKPEDVVNSSEDHLKNLIGDENVYETKFKKGNQDINDRMSADPLAILEDDNDLIFEQKSQDLSNYIDVKKLTYPHLTKSETMEKHTHFIDLPISSENNKSEYIENAYVTISPLLREMDMQTALENSQDINDILTEVGKTLKATVNGLLSLQRQQNNLSDKHLRPIEDNPLRLNLDYPSTMEILFGNQKSPVHLAAPAAVSESLHNMLLHNDANKAAIVSALTAILHAFSPDVLLKRFENYRRSNELSENNASWAWEMYKSYYKELTSSRQQGFEKLFWEVYAQAYDKALRDSNIR</sequence>
<reference evidence="2 3" key="1">
    <citation type="submission" date="2018-06" db="EMBL/GenBank/DDBJ databases">
        <authorList>
            <consortium name="Pathogen Informatics"/>
            <person name="Doyle S."/>
        </authorList>
    </citation>
    <scope>NUCLEOTIDE SEQUENCE [LARGE SCALE GENOMIC DNA]</scope>
    <source>
        <strain evidence="2 3">NCTC10801</strain>
    </source>
</reference>
<evidence type="ECO:0000313" key="3">
    <source>
        <dbReference type="Proteomes" id="UP000254649"/>
    </source>
</evidence>
<dbReference type="Proteomes" id="UP000254649">
    <property type="component" value="Unassembled WGS sequence"/>
</dbReference>
<dbReference type="EMBL" id="UFRQ01000003">
    <property type="protein sequence ID" value="SUT95185.1"/>
    <property type="molecule type" value="Genomic_DNA"/>
</dbReference>
<gene>
    <name evidence="2" type="ORF">NCTC10801_02407</name>
</gene>
<dbReference type="Gene3D" id="2.60.200.20">
    <property type="match status" value="1"/>
</dbReference>
<feature type="domain" description="Type VI secretion system FHA" evidence="1">
    <location>
        <begin position="244"/>
        <end position="408"/>
    </location>
</feature>
<dbReference type="AlphaFoldDB" id="A0A380U3N7"/>
<dbReference type="Pfam" id="PF20232">
    <property type="entry name" value="T6SS_FHA_C"/>
    <property type="match status" value="1"/>
</dbReference>